<evidence type="ECO:0000313" key="1">
    <source>
        <dbReference type="EMBL" id="RLV76187.1"/>
    </source>
</evidence>
<dbReference type="EMBL" id="QYCY01000002">
    <property type="protein sequence ID" value="RLV76187.1"/>
    <property type="molecule type" value="Genomic_DNA"/>
</dbReference>
<dbReference type="HOGENOM" id="CLU_2920916_0_0_11"/>
<dbReference type="Proteomes" id="UP000281594">
    <property type="component" value="Unassembled WGS sequence"/>
</dbReference>
<reference evidence="1 2" key="1">
    <citation type="journal article" date="2018" name="J. Biol. Chem.">
        <title>Discovery of the actinoplanic acid pathway in Streptomyces rapamycinicus reveals a genetically conserved synergism with rapamycin.</title>
        <authorList>
            <person name="Mrak P."/>
            <person name="Krastel P."/>
            <person name="Pivk Lukancic P."/>
            <person name="Tao J."/>
            <person name="Pistorius D."/>
            <person name="Moore C.M."/>
        </authorList>
    </citation>
    <scope>NUCLEOTIDE SEQUENCE [LARGE SCALE GENOMIC DNA]</scope>
    <source>
        <strain evidence="1 2">NRRL 5491</strain>
    </source>
</reference>
<name>A0A0A0N5T4_STRRN</name>
<proteinExistence type="predicted"/>
<gene>
    <name evidence="1" type="ORF">D3C57_143215</name>
</gene>
<comment type="caution">
    <text evidence="1">The sequence shown here is derived from an EMBL/GenBank/DDBJ whole genome shotgun (WGS) entry which is preliminary data.</text>
</comment>
<dbReference type="KEGG" id="src:M271_00475"/>
<accession>A0A0A0N5T4</accession>
<sequence>MQGRASAMVFGFVSLFRCDTANLAAFPAFFAMAFAPEARFSGLASACPVSSRPTAGRRSRW</sequence>
<organism evidence="1 2">
    <name type="scientific">Streptomyces rapamycinicus (strain ATCC 29253 / DSM 41530 / NRRL 5491 / AYB-994)</name>
    <name type="common">Streptomyces hygroscopicus (strain ATCC 29253)</name>
    <dbReference type="NCBI Taxonomy" id="1343740"/>
    <lineage>
        <taxon>Bacteria</taxon>
        <taxon>Bacillati</taxon>
        <taxon>Actinomycetota</taxon>
        <taxon>Actinomycetes</taxon>
        <taxon>Kitasatosporales</taxon>
        <taxon>Streptomycetaceae</taxon>
        <taxon>Streptomyces</taxon>
        <taxon>Streptomyces violaceusniger group</taxon>
    </lineage>
</organism>
<protein>
    <submittedName>
        <fullName evidence="1">Uncharacterized protein</fullName>
    </submittedName>
</protein>
<evidence type="ECO:0000313" key="2">
    <source>
        <dbReference type="Proteomes" id="UP000281594"/>
    </source>
</evidence>
<dbReference type="AlphaFoldDB" id="A0A0A0N5T4"/>
<dbReference type="RefSeq" id="WP_020865130.1">
    <property type="nucleotide sequence ID" value="NC_022785.1"/>
</dbReference>